<dbReference type="InterPro" id="IPR051802">
    <property type="entry name" value="YfhM-like"/>
</dbReference>
<dbReference type="Gene3D" id="2.60.40.10">
    <property type="entry name" value="Immunoglobulins"/>
    <property type="match status" value="1"/>
</dbReference>
<dbReference type="Proteomes" id="UP000464374">
    <property type="component" value="Chromosome"/>
</dbReference>
<dbReference type="InterPro" id="IPR013783">
    <property type="entry name" value="Ig-like_fold"/>
</dbReference>
<dbReference type="EMBL" id="CP048020">
    <property type="protein sequence ID" value="QHX42991.1"/>
    <property type="molecule type" value="Genomic_DNA"/>
</dbReference>
<reference evidence="5 6" key="1">
    <citation type="submission" date="2020-01" db="EMBL/GenBank/DDBJ databases">
        <title>Complete genome sequence of a human oral phylogroup 1 Treponema sp. strain ATCC 700766, originally isolated from periodontitis dental plaque.</title>
        <authorList>
            <person name="Chan Y."/>
            <person name="Huo Y.-B."/>
            <person name="Yu X.-L."/>
            <person name="Zeng H."/>
            <person name="Leung W.-K."/>
            <person name="Watt R.M."/>
        </authorList>
    </citation>
    <scope>NUCLEOTIDE SEQUENCE [LARGE SCALE GENOMIC DNA]</scope>
    <source>
        <strain evidence="5 6">OMZ 804</strain>
    </source>
</reference>
<dbReference type="SMART" id="SM01419">
    <property type="entry name" value="Thiol-ester_cl"/>
    <property type="match status" value="1"/>
</dbReference>
<dbReference type="SMART" id="SM01359">
    <property type="entry name" value="A2M_N_2"/>
    <property type="match status" value="1"/>
</dbReference>
<dbReference type="Pfam" id="PF07678">
    <property type="entry name" value="TED_complement"/>
    <property type="match status" value="1"/>
</dbReference>
<protein>
    <submittedName>
        <fullName evidence="5">Alpha-2-macroglobulin</fullName>
    </submittedName>
</protein>
<dbReference type="Gene3D" id="1.50.10.20">
    <property type="match status" value="1"/>
</dbReference>
<dbReference type="InterPro" id="IPR011625">
    <property type="entry name" value="A2M_N_BRD"/>
</dbReference>
<organism evidence="5 6">
    <name type="scientific">Treponema vincentii</name>
    <dbReference type="NCBI Taxonomy" id="69710"/>
    <lineage>
        <taxon>Bacteria</taxon>
        <taxon>Pseudomonadati</taxon>
        <taxon>Spirochaetota</taxon>
        <taxon>Spirochaetia</taxon>
        <taxon>Spirochaetales</taxon>
        <taxon>Treponemataceae</taxon>
        <taxon>Treponema</taxon>
    </lineage>
</organism>
<dbReference type="PANTHER" id="PTHR40094">
    <property type="entry name" value="ALPHA-2-MACROGLOBULIN HOMOLOG"/>
    <property type="match status" value="1"/>
</dbReference>
<keyword evidence="2" id="KW-1133">Transmembrane helix</keyword>
<dbReference type="InterPro" id="IPR001599">
    <property type="entry name" value="Macroglobln_a2"/>
</dbReference>
<keyword evidence="2" id="KW-0812">Transmembrane</keyword>
<evidence type="ECO:0000313" key="5">
    <source>
        <dbReference type="EMBL" id="QHX42991.1"/>
    </source>
</evidence>
<dbReference type="Pfam" id="PF17962">
    <property type="entry name" value="bMG6"/>
    <property type="match status" value="1"/>
</dbReference>
<dbReference type="Pfam" id="PF01835">
    <property type="entry name" value="MG2"/>
    <property type="match status" value="1"/>
</dbReference>
<dbReference type="CDD" id="cd02891">
    <property type="entry name" value="A2M_like"/>
    <property type="match status" value="1"/>
</dbReference>
<name>A0A6P1XZW6_9SPIR</name>
<feature type="transmembrane region" description="Helical" evidence="2">
    <location>
        <begin position="21"/>
        <end position="42"/>
    </location>
</feature>
<evidence type="ECO:0000256" key="2">
    <source>
        <dbReference type="SAM" id="Phobius"/>
    </source>
</evidence>
<evidence type="ECO:0000313" key="6">
    <source>
        <dbReference type="Proteomes" id="UP000464374"/>
    </source>
</evidence>
<dbReference type="KEGG" id="trz:GWP43_05515"/>
<dbReference type="Pfam" id="PF07703">
    <property type="entry name" value="A2M_BRD"/>
    <property type="match status" value="1"/>
</dbReference>
<feature type="domain" description="Alpha-2-macroglobulin" evidence="4">
    <location>
        <begin position="1218"/>
        <end position="1307"/>
    </location>
</feature>
<dbReference type="PANTHER" id="PTHR40094:SF1">
    <property type="entry name" value="UBIQUITIN DOMAIN-CONTAINING PROTEIN"/>
    <property type="match status" value="1"/>
</dbReference>
<dbReference type="RefSeq" id="WP_162663327.1">
    <property type="nucleotide sequence ID" value="NZ_CP048020.1"/>
</dbReference>
<proteinExistence type="inferred from homology"/>
<dbReference type="GO" id="GO:0005615">
    <property type="term" value="C:extracellular space"/>
    <property type="evidence" value="ECO:0007669"/>
    <property type="project" value="InterPro"/>
</dbReference>
<dbReference type="Pfam" id="PF11974">
    <property type="entry name" value="bMG3"/>
    <property type="match status" value="1"/>
</dbReference>
<evidence type="ECO:0000259" key="4">
    <source>
        <dbReference type="SMART" id="SM01360"/>
    </source>
</evidence>
<dbReference type="InterPro" id="IPR041246">
    <property type="entry name" value="Bact_MG10"/>
</dbReference>
<evidence type="ECO:0000256" key="1">
    <source>
        <dbReference type="ARBA" id="ARBA00010556"/>
    </source>
</evidence>
<dbReference type="InterPro" id="IPR041462">
    <property type="entry name" value="Bact_A2M_MG6"/>
</dbReference>
<feature type="domain" description="Alpha-2-macroglobulin bait region" evidence="3">
    <location>
        <begin position="1013"/>
        <end position="1155"/>
    </location>
</feature>
<dbReference type="InterPro" id="IPR002890">
    <property type="entry name" value="MG2"/>
</dbReference>
<dbReference type="Pfam" id="PF17973">
    <property type="entry name" value="bMG10"/>
    <property type="match status" value="1"/>
</dbReference>
<dbReference type="InterPro" id="IPR008930">
    <property type="entry name" value="Terpenoid_cyclase/PrenylTrfase"/>
</dbReference>
<dbReference type="InterPro" id="IPR047565">
    <property type="entry name" value="Alpha-macroglob_thiol-ester_cl"/>
</dbReference>
<dbReference type="SMART" id="SM01360">
    <property type="entry name" value="A2M"/>
    <property type="match status" value="1"/>
</dbReference>
<dbReference type="InterPro" id="IPR021868">
    <property type="entry name" value="Alpha_2_Macroglob_MG3"/>
</dbReference>
<evidence type="ECO:0000259" key="3">
    <source>
        <dbReference type="SMART" id="SM01359"/>
    </source>
</evidence>
<gene>
    <name evidence="5" type="ORF">GWP43_05515</name>
</gene>
<comment type="similarity">
    <text evidence="1">Belongs to the protease inhibitor I39 (alpha-2-macroglobulin) family. Bacterial alpha-2-macroglobulin subfamily.</text>
</comment>
<dbReference type="InterPro" id="IPR011626">
    <property type="entry name" value="Alpha-macroglobulin_TED"/>
</dbReference>
<dbReference type="Pfam" id="PF00207">
    <property type="entry name" value="A2M"/>
    <property type="match status" value="1"/>
</dbReference>
<dbReference type="GO" id="GO:0004866">
    <property type="term" value="F:endopeptidase inhibitor activity"/>
    <property type="evidence" value="ECO:0007669"/>
    <property type="project" value="InterPro"/>
</dbReference>
<dbReference type="SUPFAM" id="SSF48239">
    <property type="entry name" value="Terpenoid cyclases/Protein prenyltransferases"/>
    <property type="match status" value="1"/>
</dbReference>
<sequence>MNHTGLFSYILTRNVKTKKMRCIPIAAALCLAAMFIFAVMSLTGCADKRQTAADSGTEEFVTAISPTNIGRLAPIAVSFACDVICEPEQALQFSPRQTGTWELQDSKTVVFTPSVPYSFGRKIILSADCAKLFGKDTAQGTYRHVFLADTPSYEVALDTLTLDQYEEAYSLSGSITTDIPVTADTIRHCVSAKAGGFFKRSCAIQWEQGSSGKVWKFFIQNISIKKRARSLSVSWQGRKLGLSKKQDAAFAGEKLFTIPPENEFSIIDINTSKKNTILVSFSRMLDTSQDIQDFISTHNEDGSRSDDVNVSARGNVLTIYDDSNWRNIRTIRISNGIKSSNGIYLAAARTITLSDNWELPSVRFMTDGTILPSSQGTVLPVETRNVSGLLIQAFAIYDHNIVQFLQVNELDGTDELYRVGEPVWTQNVSFDWDDSMQNKYIPRGIDVSALTKKYPHGMFQIRISFRKKNIKYRIPTDADEAFASLPQPPDIIEADLPPDEKSWWNYWEDLDYDERDTYWSNKNNPYHPAFYIPRFNSKNLIKRNILISDVGIMAKKTTSGKLYVSVADIKTAQPISGAEITCYSYVGSKNAELRSDKNGSAVLEDASKAVFIAASYKGQTSYLKIGAGTGLSVSHFETGGEKTVGGVKGFIYGERGVWRPGDPLYLTFVLQDLQKTLPADIPVSFELSDPLGRVTESRLLTHSVNGFYPVETKTAAGAVTGLWQAKVKIGGQEWTRPLRIETVVPNRLSVKLEPEKKMLTSGTNNFTLSGAWLHGAPAPNYNADVAVFFTSAPDNFGYSDFSFTNPSVEMELGRSTIWEGTLNSASKATFSEHFTIGADDPVPGKLQAHFVSRIFEPSGAFSTEQSAFPYSPYSRYVGLRLPKGDAARGMLLTDVQHTADVLLIDQDGKPVPSGELSYTIHKLDWKWWWEKDALTDATYVSSNSSYEIVRGSVPVTNGKGSFQFEIKYPSWGRYLVTVSDGRRGHSAAKIVYIDWPGWAGRAQESGSGSAAMVTLITDKRQYSTGETASVSFASSAGNRALVTVEKNGEILKQDWLETAKDTTVYKLKLTEAMAPNVYVHITVLQQHLQTANSLPIRLYGIVPVMVDNPATKLNPVITAPAVYAPNEKAVISVSEQNGKPMTFTLAVVDEGLLGLTNYHGPELRREFYKKEASQLSSWDLYQYVMNAYSGKLETLLAIGGSEDLADNRERGNNRFKPVVQYLSPFTIAAGEKKQLSFDMPEYVGAVRAIAVAGFNGAYGIAEKTVPVKADLMIQAALPRTLGVNERIDVPVTVFNGTDSAQNAKITLNTKGAIPSFNAEKNVKVPASSDMTVTFTVKTEAAGTADFTAAVKTDKGFAQSITPVEVQARGIPVTYRTPFTLKPSEKTIVSVQSPGEVSSTTLSMELSSIPALNLASRLDYLIRYPHGCIEQITSGGFPQLYLADFAQLSPQEKTRIQKHIQSVIERYPQYQTASGAFAYWPGNSAPSAWGSSYALHFLTEAEKQGYAVPDSIKKPLTSWLASSAAEWESYSEDSAEIQAYRLFSLALAGSPNIGAMNRLKNEQLDASGSLLLAAAYSLTGRDDTAEDVFADALGALTKQETSYRYTGGSFGSSTRIQALYLMVCTLLQDDVKAAKAAREVASVLSSDDWCSTQETAWLLFSLLPYYKNRDAASCSYTVTANGAARQGQLKNASIIETLPAGTADKQTIEVTNTGKAILYGILTAEGMSVPGTEQRQNENIDLDVSYFNSDGYMISPTNLKVGDSFVIKILVANQTSKKIENIALTFPIPTCWEISNDRIALDSSDGSDSFAYQDIRDDVVYTYFDLARRDSVTYKFYATVAYKGEYFIPAIHAQAMYDNKIRAVVPGLKVSF</sequence>
<accession>A0A6P1XZW6</accession>
<keyword evidence="2" id="KW-0472">Membrane</keyword>
<dbReference type="Gene3D" id="2.60.40.1930">
    <property type="match status" value="1"/>
</dbReference>